<name>A0ABY1PQR3_9BURK</name>
<feature type="transmembrane region" description="Helical" evidence="5">
    <location>
        <begin position="102"/>
        <end position="124"/>
    </location>
</feature>
<keyword evidence="3 5" id="KW-1133">Transmembrane helix</keyword>
<feature type="domain" description="TM2" evidence="6">
    <location>
        <begin position="4"/>
        <end position="42"/>
    </location>
</feature>
<keyword evidence="8" id="KW-1185">Reference proteome</keyword>
<gene>
    <name evidence="7" type="ORF">SAMN06295970_101190</name>
</gene>
<evidence type="ECO:0000256" key="2">
    <source>
        <dbReference type="ARBA" id="ARBA00022692"/>
    </source>
</evidence>
<comment type="subcellular location">
    <subcellularLocation>
        <location evidence="1">Membrane</location>
        <topology evidence="1">Multi-pass membrane protein</topology>
    </subcellularLocation>
</comment>
<organism evidence="7 8">
    <name type="scientific">Noviherbaspirillum suwonense</name>
    <dbReference type="NCBI Taxonomy" id="1224511"/>
    <lineage>
        <taxon>Bacteria</taxon>
        <taxon>Pseudomonadati</taxon>
        <taxon>Pseudomonadota</taxon>
        <taxon>Betaproteobacteria</taxon>
        <taxon>Burkholderiales</taxon>
        <taxon>Oxalobacteraceae</taxon>
        <taxon>Noviherbaspirillum</taxon>
    </lineage>
</organism>
<feature type="transmembrane region" description="Helical" evidence="5">
    <location>
        <begin position="64"/>
        <end position="82"/>
    </location>
</feature>
<protein>
    <submittedName>
        <fullName evidence="7">TM2 domain-containing protein</fullName>
    </submittedName>
</protein>
<keyword evidence="4 5" id="KW-0472">Membrane</keyword>
<feature type="transmembrane region" description="Helical" evidence="5">
    <location>
        <begin position="34"/>
        <end position="52"/>
    </location>
</feature>
<keyword evidence="2 5" id="KW-0812">Transmembrane</keyword>
<evidence type="ECO:0000313" key="7">
    <source>
        <dbReference type="EMBL" id="SMP42522.1"/>
    </source>
</evidence>
<accession>A0ABY1PQR3</accession>
<evidence type="ECO:0000256" key="3">
    <source>
        <dbReference type="ARBA" id="ARBA00022989"/>
    </source>
</evidence>
<evidence type="ECO:0000313" key="8">
    <source>
        <dbReference type="Proteomes" id="UP001158049"/>
    </source>
</evidence>
<dbReference type="EMBL" id="FXUL01000001">
    <property type="protein sequence ID" value="SMP42522.1"/>
    <property type="molecule type" value="Genomic_DNA"/>
</dbReference>
<dbReference type="Proteomes" id="UP001158049">
    <property type="component" value="Unassembled WGS sequence"/>
</dbReference>
<reference evidence="7 8" key="1">
    <citation type="submission" date="2017-05" db="EMBL/GenBank/DDBJ databases">
        <authorList>
            <person name="Varghese N."/>
            <person name="Submissions S."/>
        </authorList>
    </citation>
    <scope>NUCLEOTIDE SEQUENCE [LARGE SCALE GENOMIC DNA]</scope>
    <source>
        <strain evidence="7 8">DSM 26001</strain>
    </source>
</reference>
<dbReference type="Pfam" id="PF05154">
    <property type="entry name" value="TM2"/>
    <property type="match status" value="1"/>
</dbReference>
<sequence>MRTHKNKTLATLLALLLGSAGLHRFYLYGRRDLWGWVHLATLPLSALLMLGYPEAPAIFSAGPFVLSVLAAFLETLVIGVTPDEKWDARHNPESGRTSDTGWQVPLMLVLALACGATALIAAIARTFDILLTGGSYG</sequence>
<evidence type="ECO:0000256" key="4">
    <source>
        <dbReference type="ARBA" id="ARBA00023136"/>
    </source>
</evidence>
<evidence type="ECO:0000256" key="1">
    <source>
        <dbReference type="ARBA" id="ARBA00004141"/>
    </source>
</evidence>
<dbReference type="InterPro" id="IPR007829">
    <property type="entry name" value="TM2"/>
</dbReference>
<evidence type="ECO:0000259" key="6">
    <source>
        <dbReference type="Pfam" id="PF05154"/>
    </source>
</evidence>
<proteinExistence type="predicted"/>
<dbReference type="RefSeq" id="WP_283440345.1">
    <property type="nucleotide sequence ID" value="NZ_FXUL01000001.1"/>
</dbReference>
<comment type="caution">
    <text evidence="7">The sequence shown here is derived from an EMBL/GenBank/DDBJ whole genome shotgun (WGS) entry which is preliminary data.</text>
</comment>
<evidence type="ECO:0000256" key="5">
    <source>
        <dbReference type="SAM" id="Phobius"/>
    </source>
</evidence>